<dbReference type="InterPro" id="IPR007207">
    <property type="entry name" value="Not_N"/>
</dbReference>
<dbReference type="GO" id="GO:0006355">
    <property type="term" value="P:regulation of DNA-templated transcription"/>
    <property type="evidence" value="ECO:0007669"/>
    <property type="project" value="InterPro"/>
</dbReference>
<dbReference type="GO" id="GO:0030015">
    <property type="term" value="C:CCR4-NOT core complex"/>
    <property type="evidence" value="ECO:0007669"/>
    <property type="project" value="UniProtKB-UniRule"/>
</dbReference>
<dbReference type="GO" id="GO:0005634">
    <property type="term" value="C:nucleus"/>
    <property type="evidence" value="ECO:0007669"/>
    <property type="project" value="UniProtKB-SubCell"/>
</dbReference>
<evidence type="ECO:0000256" key="9">
    <source>
        <dbReference type="ARBA" id="ARBA00023242"/>
    </source>
</evidence>
<dbReference type="HOGENOM" id="CLU_020483_0_0_1"/>
<feature type="compositionally biased region" description="Low complexity" evidence="12">
    <location>
        <begin position="333"/>
        <end position="353"/>
    </location>
</feature>
<evidence type="ECO:0000256" key="5">
    <source>
        <dbReference type="ARBA" id="ARBA00022491"/>
    </source>
</evidence>
<feature type="coiled-coil region" evidence="11">
    <location>
        <begin position="40"/>
        <end position="93"/>
    </location>
</feature>
<dbReference type="Pfam" id="PF04065">
    <property type="entry name" value="Not3"/>
    <property type="match status" value="1"/>
</dbReference>
<keyword evidence="4 10" id="KW-0963">Cytoplasm</keyword>
<reference evidence="15" key="1">
    <citation type="submission" date="2013-12" db="EMBL/GenBank/DDBJ databases">
        <authorList>
            <person name="Genoscope - CEA"/>
        </authorList>
    </citation>
    <scope>NUCLEOTIDE SEQUENCE</scope>
    <source>
        <strain evidence="15">CBS 1993</strain>
    </source>
</reference>
<dbReference type="Proteomes" id="UP000019384">
    <property type="component" value="Unassembled WGS sequence"/>
</dbReference>
<keyword evidence="5 10" id="KW-0678">Repressor</keyword>
<name>W6MSD1_9ASCO</name>
<evidence type="ECO:0000259" key="14">
    <source>
        <dbReference type="Pfam" id="PF04153"/>
    </source>
</evidence>
<evidence type="ECO:0000313" key="15">
    <source>
        <dbReference type="EMBL" id="CDK29298.1"/>
    </source>
</evidence>
<keyword evidence="16" id="KW-1185">Reference proteome</keyword>
<keyword evidence="6" id="KW-0597">Phosphoprotein</keyword>
<dbReference type="AlphaFoldDB" id="W6MSD1"/>
<dbReference type="InterPro" id="IPR012270">
    <property type="entry name" value="CCR4-NOT_su3/5"/>
</dbReference>
<dbReference type="GO" id="GO:0000289">
    <property type="term" value="P:nuclear-transcribed mRNA poly(A) tail shortening"/>
    <property type="evidence" value="ECO:0007669"/>
    <property type="project" value="UniProtKB-ARBA"/>
</dbReference>
<keyword evidence="11" id="KW-0175">Coiled coil</keyword>
<dbReference type="STRING" id="1382522.W6MSD1"/>
<dbReference type="InterPro" id="IPR038635">
    <property type="entry name" value="CCR4-NOT_su2/3/5_C_sf"/>
</dbReference>
<protein>
    <recommendedName>
        <fullName evidence="10">General negative regulator of transcription subunit</fullName>
    </recommendedName>
</protein>
<keyword evidence="10" id="KW-0010">Activator</keyword>
<evidence type="ECO:0000256" key="10">
    <source>
        <dbReference type="PIRNR" id="PIRNR005290"/>
    </source>
</evidence>
<dbReference type="Gene3D" id="2.30.30.1020">
    <property type="entry name" value="CCR4-NOT complex subunit 2/3/5, C-terminal domain"/>
    <property type="match status" value="1"/>
</dbReference>
<accession>W6MSD1</accession>
<evidence type="ECO:0000256" key="4">
    <source>
        <dbReference type="ARBA" id="ARBA00022490"/>
    </source>
</evidence>
<organism evidence="15 16">
    <name type="scientific">Kuraishia capsulata CBS 1993</name>
    <dbReference type="NCBI Taxonomy" id="1382522"/>
    <lineage>
        <taxon>Eukaryota</taxon>
        <taxon>Fungi</taxon>
        <taxon>Dikarya</taxon>
        <taxon>Ascomycota</taxon>
        <taxon>Saccharomycotina</taxon>
        <taxon>Pichiomycetes</taxon>
        <taxon>Pichiales</taxon>
        <taxon>Pichiaceae</taxon>
        <taxon>Kuraishia</taxon>
    </lineage>
</organism>
<dbReference type="GO" id="GO:0000932">
    <property type="term" value="C:P-body"/>
    <property type="evidence" value="ECO:0007669"/>
    <property type="project" value="UniProtKB-UniRule"/>
</dbReference>
<evidence type="ECO:0000313" key="16">
    <source>
        <dbReference type="Proteomes" id="UP000019384"/>
    </source>
</evidence>
<evidence type="ECO:0000256" key="3">
    <source>
        <dbReference type="ARBA" id="ARBA00007682"/>
    </source>
</evidence>
<evidence type="ECO:0000256" key="6">
    <source>
        <dbReference type="ARBA" id="ARBA00022553"/>
    </source>
</evidence>
<feature type="region of interest" description="Disordered" evidence="12">
    <location>
        <begin position="333"/>
        <end position="361"/>
    </location>
</feature>
<comment type="subcellular location">
    <subcellularLocation>
        <location evidence="2 10">Cytoplasm</location>
    </subcellularLocation>
    <subcellularLocation>
        <location evidence="1 10">Nucleus</location>
    </subcellularLocation>
</comment>
<dbReference type="InterPro" id="IPR040168">
    <property type="entry name" value="Not2/3/5"/>
</dbReference>
<comment type="similarity">
    <text evidence="3 10">Belongs to the CNOT2/3/5 family.</text>
</comment>
<dbReference type="Pfam" id="PF04153">
    <property type="entry name" value="NOT2_3_5_C"/>
    <property type="match status" value="1"/>
</dbReference>
<dbReference type="RefSeq" id="XP_022461285.1">
    <property type="nucleotide sequence ID" value="XM_022600467.1"/>
</dbReference>
<evidence type="ECO:0000256" key="1">
    <source>
        <dbReference type="ARBA" id="ARBA00004123"/>
    </source>
</evidence>
<feature type="compositionally biased region" description="Polar residues" evidence="12">
    <location>
        <begin position="446"/>
        <end position="462"/>
    </location>
</feature>
<feature type="region of interest" description="Disordered" evidence="12">
    <location>
        <begin position="429"/>
        <end position="466"/>
    </location>
</feature>
<evidence type="ECO:0000256" key="12">
    <source>
        <dbReference type="SAM" id="MobiDB-lite"/>
    </source>
</evidence>
<feature type="coiled-coil region" evidence="11">
    <location>
        <begin position="123"/>
        <end position="150"/>
    </location>
</feature>
<evidence type="ECO:0000256" key="11">
    <source>
        <dbReference type="SAM" id="Coils"/>
    </source>
</evidence>
<feature type="region of interest" description="Disordered" evidence="12">
    <location>
        <begin position="260"/>
        <end position="305"/>
    </location>
</feature>
<reference evidence="15" key="2">
    <citation type="submission" date="2014-02" db="EMBL/GenBank/DDBJ databases">
        <title>Complete DNA sequence of /Kuraishia capsulata/ illustrates novel genomic features among budding yeasts (/Saccharomycotina/).</title>
        <authorList>
            <person name="Morales L."/>
            <person name="Noel B."/>
            <person name="Porcel B."/>
            <person name="Marcet-Houben M."/>
            <person name="Hullo M-F."/>
            <person name="Sacerdot C."/>
            <person name="Tekaia F."/>
            <person name="Leh-Louis V."/>
            <person name="Despons L."/>
            <person name="Khanna V."/>
            <person name="Aury J-M."/>
            <person name="Barbe V."/>
            <person name="Couloux A."/>
            <person name="Labadie K."/>
            <person name="Pelletier E."/>
            <person name="Souciet J-L."/>
            <person name="Boekhout T."/>
            <person name="Gabaldon T."/>
            <person name="Wincker P."/>
            <person name="Dujon B."/>
        </authorList>
    </citation>
    <scope>NUCLEOTIDE SEQUENCE</scope>
    <source>
        <strain evidence="15">CBS 1993</strain>
    </source>
</reference>
<gene>
    <name evidence="15" type="ORF">KUCA_T00005286001</name>
</gene>
<evidence type="ECO:0000256" key="7">
    <source>
        <dbReference type="ARBA" id="ARBA00023015"/>
    </source>
</evidence>
<keyword evidence="7 10" id="KW-0805">Transcription regulation</keyword>
<proteinExistence type="inferred from homology"/>
<feature type="domain" description="CCR4-Not complex component Not N-terminal" evidence="13">
    <location>
        <begin position="2"/>
        <end position="231"/>
    </location>
</feature>
<keyword evidence="8 10" id="KW-0804">Transcription</keyword>
<sequence length="638" mass="70027">MSHRKLQQEMDRVFKKINEGLELFNTLYDRHEGCTNPSQKEKLESDLKKEIKKLQRFREQVKNWQATNDVKDKDKLNENRRLVEQAMEQYKIVEKGSKTKAYSDESLMNAALDPEEQEKYEAIDFVQSSLDELQRQTESLEAELDKMLSNKKSKRGNSYANEERKAEIDASLFTHKWHQERLETILRVLENGALQPDGVLGIQEDVKYYLESNQEVDFMDDDTIYDDLNLDAIENTVNDLYTVPEEASAASTPVKAKIKLDTKEAEDQPSPVPKSVTVKKPLSRSGPVVVGIPTPSVTPALPSNLKPAVVPAKPAGGLKWSVAASAATATSAGASSPAASASPSATVSPLTTSNGSGQDHSPVLTAAAASAHASQISAAAAVTAALKSDVESKHQLTALPTSVPSVSTTMSINAANAASVLEALKNRKQHEVPAQEQPPVNPLAVPSTNGTKKSQPSTGDSSLETDEQLACLPSGIQSIILSFVAARQNADESATPITDIASAVFVPRYHSPLPTESIPPPLEAQRVALIWNSIRSSGNLQLAAQNVDTATLFYAYYFSQTPYERNVSEAVLNSRQWRMHLSKRMWFQRSSQPKLLGEGFEISDFKVFDATSWSLKERIDYKFEYDQLSAVSSSFPTV</sequence>
<comment type="function">
    <text evidence="10">Acts as component of the CCR4-NOT core complex, which in the nucleus seems to be a general transcription factor, and in the cytoplasm the major mRNA deadenylase involved in mRNA turnover. The NOT protein subcomplex negatively regulates the basal and activated transcription of many genes. Preferentially affects TC-type TATA element-dependent transcription. Could directly or indirectly inhibit component(s) of the general transcription machinery.</text>
</comment>
<dbReference type="GeneID" id="34522673"/>
<evidence type="ECO:0000256" key="8">
    <source>
        <dbReference type="ARBA" id="ARBA00023163"/>
    </source>
</evidence>
<dbReference type="InterPro" id="IPR007282">
    <property type="entry name" value="NOT2/3/5_C"/>
</dbReference>
<evidence type="ECO:0000256" key="2">
    <source>
        <dbReference type="ARBA" id="ARBA00004496"/>
    </source>
</evidence>
<evidence type="ECO:0000259" key="13">
    <source>
        <dbReference type="Pfam" id="PF04065"/>
    </source>
</evidence>
<dbReference type="PANTHER" id="PTHR23326">
    <property type="entry name" value="CCR4 NOT-RELATED"/>
    <property type="match status" value="1"/>
</dbReference>
<keyword evidence="9 10" id="KW-0539">Nucleus</keyword>
<dbReference type="OrthoDB" id="293823at2759"/>
<dbReference type="PIRSF" id="PIRSF005290">
    <property type="entry name" value="NOT_su_3_5"/>
    <property type="match status" value="1"/>
</dbReference>
<feature type="domain" description="NOT2/NOT3/NOT5 C-terminal" evidence="14">
    <location>
        <begin position="541"/>
        <end position="628"/>
    </location>
</feature>
<dbReference type="EMBL" id="HG793130">
    <property type="protein sequence ID" value="CDK29298.1"/>
    <property type="molecule type" value="Genomic_DNA"/>
</dbReference>